<organism evidence="1 2">
    <name type="scientific">Bacillus toyonensis</name>
    <dbReference type="NCBI Taxonomy" id="155322"/>
    <lineage>
        <taxon>Bacteria</taxon>
        <taxon>Bacillati</taxon>
        <taxon>Bacillota</taxon>
        <taxon>Bacilli</taxon>
        <taxon>Bacillales</taxon>
        <taxon>Bacillaceae</taxon>
        <taxon>Bacillus</taxon>
        <taxon>Bacillus cereus group</taxon>
    </lineage>
</organism>
<dbReference type="Proteomes" id="UP000220078">
    <property type="component" value="Unassembled WGS sequence"/>
</dbReference>
<dbReference type="AlphaFoldDB" id="A0AB36SXZ1"/>
<comment type="caution">
    <text evidence="1">The sequence shown here is derived from an EMBL/GenBank/DDBJ whole genome shotgun (WGS) entry which is preliminary data.</text>
</comment>
<accession>A0AB36SXZ1</accession>
<evidence type="ECO:0000313" key="1">
    <source>
        <dbReference type="EMBL" id="PEN85591.1"/>
    </source>
</evidence>
<dbReference type="Pfam" id="PF13058">
    <property type="entry name" value="DUF3920"/>
    <property type="match status" value="1"/>
</dbReference>
<dbReference type="EMBL" id="NUAP01000045">
    <property type="protein sequence ID" value="PEN85591.1"/>
    <property type="molecule type" value="Genomic_DNA"/>
</dbReference>
<reference evidence="1 2" key="1">
    <citation type="submission" date="2017-09" db="EMBL/GenBank/DDBJ databases">
        <title>Large-scale bioinformatics analysis of Bacillus genomes uncovers conserved roles of natural products in bacterial physiology.</title>
        <authorList>
            <consortium name="Agbiome Team Llc"/>
            <person name="Bleich R.M."/>
            <person name="Kirk G.J."/>
            <person name="Santa Maria K.C."/>
            <person name="Allen S.E."/>
            <person name="Farag S."/>
            <person name="Shank E.A."/>
            <person name="Bowers A."/>
        </authorList>
    </citation>
    <scope>NUCLEOTIDE SEQUENCE [LARGE SCALE GENOMIC DNA]</scope>
    <source>
        <strain evidence="1 2">AFS027629</strain>
    </source>
</reference>
<dbReference type="RefSeq" id="WP_000422814.1">
    <property type="nucleotide sequence ID" value="NZ_NUAI01000015.1"/>
</dbReference>
<dbReference type="InterPro" id="IPR025033">
    <property type="entry name" value="DUF3920"/>
</dbReference>
<evidence type="ECO:0000313" key="2">
    <source>
        <dbReference type="Proteomes" id="UP000220078"/>
    </source>
</evidence>
<protein>
    <submittedName>
        <fullName evidence="1">DUF3920 domain-containing protein</fullName>
    </submittedName>
</protein>
<sequence length="144" mass="17534">MELQFQNVYQQVENWYVLDSELPWDVKRIREDLFSLIEVCKTPVIFCDTCDANHVLLSLGEEEEEFLFPVGGFYHKEKQLIFVCMWDGYEQVLKTLLHEFRHAMQHKREVLYVGSESYEERWIEKDARKFAERKLDEYKNRKLM</sequence>
<name>A0AB36SXZ1_9BACI</name>
<proteinExistence type="predicted"/>
<gene>
    <name evidence="1" type="ORF">CN551_23845</name>
</gene>